<reference evidence="7 8" key="1">
    <citation type="submission" date="2021-06" db="EMBL/GenBank/DDBJ databases">
        <title>Actinomycetes sequencing.</title>
        <authorList>
            <person name="Shan Q."/>
        </authorList>
    </citation>
    <scope>NUCLEOTIDE SEQUENCE [LARGE SCALE GENOMIC DNA]</scope>
    <source>
        <strain evidence="7 8">NEAU-G5</strain>
    </source>
</reference>
<dbReference type="PRINTS" id="PR00455">
    <property type="entry name" value="HTHTETR"/>
</dbReference>
<evidence type="ECO:0000256" key="3">
    <source>
        <dbReference type="ARBA" id="ARBA00023163"/>
    </source>
</evidence>
<dbReference type="InterPro" id="IPR050109">
    <property type="entry name" value="HTH-type_TetR-like_transc_reg"/>
</dbReference>
<feature type="region of interest" description="Disordered" evidence="5">
    <location>
        <begin position="1"/>
        <end position="23"/>
    </location>
</feature>
<dbReference type="SUPFAM" id="SSF48498">
    <property type="entry name" value="Tetracyclin repressor-like, C-terminal domain"/>
    <property type="match status" value="1"/>
</dbReference>
<dbReference type="InterPro" id="IPR049445">
    <property type="entry name" value="TetR_SbtR-like_C"/>
</dbReference>
<evidence type="ECO:0000256" key="5">
    <source>
        <dbReference type="SAM" id="MobiDB-lite"/>
    </source>
</evidence>
<dbReference type="EMBL" id="JAHKNI010000001">
    <property type="protein sequence ID" value="MBU3060430.1"/>
    <property type="molecule type" value="Genomic_DNA"/>
</dbReference>
<dbReference type="Gene3D" id="1.10.357.10">
    <property type="entry name" value="Tetracycline Repressor, domain 2"/>
    <property type="match status" value="1"/>
</dbReference>
<gene>
    <name evidence="7" type="ORF">KO481_02695</name>
</gene>
<keyword evidence="1" id="KW-0805">Transcription regulation</keyword>
<dbReference type="Proteomes" id="UP000733379">
    <property type="component" value="Unassembled WGS sequence"/>
</dbReference>
<proteinExistence type="predicted"/>
<dbReference type="InterPro" id="IPR009057">
    <property type="entry name" value="Homeodomain-like_sf"/>
</dbReference>
<dbReference type="SUPFAM" id="SSF46689">
    <property type="entry name" value="Homeodomain-like"/>
    <property type="match status" value="1"/>
</dbReference>
<comment type="caution">
    <text evidence="7">The sequence shown here is derived from an EMBL/GenBank/DDBJ whole genome shotgun (WGS) entry which is preliminary data.</text>
</comment>
<dbReference type="Pfam" id="PF21597">
    <property type="entry name" value="TetR_C_43"/>
    <property type="match status" value="1"/>
</dbReference>
<dbReference type="PANTHER" id="PTHR30055">
    <property type="entry name" value="HTH-TYPE TRANSCRIPTIONAL REGULATOR RUTR"/>
    <property type="match status" value="1"/>
</dbReference>
<evidence type="ECO:0000256" key="4">
    <source>
        <dbReference type="PROSITE-ProRule" id="PRU00335"/>
    </source>
</evidence>
<organism evidence="7 8">
    <name type="scientific">Nocardia albiluteola</name>
    <dbReference type="NCBI Taxonomy" id="2842303"/>
    <lineage>
        <taxon>Bacteria</taxon>
        <taxon>Bacillati</taxon>
        <taxon>Actinomycetota</taxon>
        <taxon>Actinomycetes</taxon>
        <taxon>Mycobacteriales</taxon>
        <taxon>Nocardiaceae</taxon>
        <taxon>Nocardia</taxon>
    </lineage>
</organism>
<evidence type="ECO:0000313" key="8">
    <source>
        <dbReference type="Proteomes" id="UP000733379"/>
    </source>
</evidence>
<dbReference type="InterPro" id="IPR036271">
    <property type="entry name" value="Tet_transcr_reg_TetR-rel_C_sf"/>
</dbReference>
<evidence type="ECO:0000256" key="2">
    <source>
        <dbReference type="ARBA" id="ARBA00023125"/>
    </source>
</evidence>
<keyword evidence="8" id="KW-1185">Reference proteome</keyword>
<evidence type="ECO:0000256" key="1">
    <source>
        <dbReference type="ARBA" id="ARBA00023015"/>
    </source>
</evidence>
<evidence type="ECO:0000259" key="6">
    <source>
        <dbReference type="PROSITE" id="PS50977"/>
    </source>
</evidence>
<dbReference type="PANTHER" id="PTHR30055:SF234">
    <property type="entry name" value="HTH-TYPE TRANSCRIPTIONAL REGULATOR BETI"/>
    <property type="match status" value="1"/>
</dbReference>
<keyword evidence="2 4" id="KW-0238">DNA-binding</keyword>
<dbReference type="PROSITE" id="PS50977">
    <property type="entry name" value="HTH_TETR_2"/>
    <property type="match status" value="1"/>
</dbReference>
<keyword evidence="3" id="KW-0804">Transcription</keyword>
<evidence type="ECO:0000313" key="7">
    <source>
        <dbReference type="EMBL" id="MBU3060430.1"/>
    </source>
</evidence>
<feature type="domain" description="HTH tetR-type" evidence="6">
    <location>
        <begin position="29"/>
        <end position="88"/>
    </location>
</feature>
<accession>A0ABS6AU08</accession>
<protein>
    <submittedName>
        <fullName evidence="7">TetR/AcrR family transcriptional regulator</fullName>
    </submittedName>
</protein>
<sequence length="202" mass="21710">MHPGRIVAVTDTQAPQAPGPGRALRADARRNRERVLAAAQEAFAAEGISVPLDEIARRAGVGPGTVYRHFPTKEALFHAAMVDRIERMTAQAQSLAGAPDAGQAFFGYLDTIVIEGGVKRNLAEAVSGHEGVESQAPTLELRAAIDVLLRRAQDCGAVRPDIDIADLMRILKGAFLATYTTDADDQQRGRVFAIVFDGLRPR</sequence>
<dbReference type="InterPro" id="IPR001647">
    <property type="entry name" value="HTH_TetR"/>
</dbReference>
<dbReference type="Pfam" id="PF00440">
    <property type="entry name" value="TetR_N"/>
    <property type="match status" value="1"/>
</dbReference>
<name>A0ABS6AU08_9NOCA</name>
<feature type="DNA-binding region" description="H-T-H motif" evidence="4">
    <location>
        <begin position="51"/>
        <end position="70"/>
    </location>
</feature>